<dbReference type="GeneID" id="8198530"/>
<comment type="cofactor">
    <cofactor evidence="1 12">
        <name>Mn(2+)</name>
        <dbReference type="ChEBI" id="CHEBI:29035"/>
    </cofactor>
</comment>
<dbReference type="GO" id="GO:0000166">
    <property type="term" value="F:nucleotide binding"/>
    <property type="evidence" value="ECO:0007669"/>
    <property type="project" value="UniProtKB-KW"/>
</dbReference>
<organism evidence="15 16">
    <name type="scientific">Komagataella phaffii (strain GS115 / ATCC 20864)</name>
    <name type="common">Yeast</name>
    <name type="synonym">Pichia pastoris</name>
    <dbReference type="NCBI Taxonomy" id="644223"/>
    <lineage>
        <taxon>Eukaryota</taxon>
        <taxon>Fungi</taxon>
        <taxon>Dikarya</taxon>
        <taxon>Ascomycota</taxon>
        <taxon>Saccharomycotina</taxon>
        <taxon>Pichiomycetes</taxon>
        <taxon>Pichiales</taxon>
        <taxon>Pichiaceae</taxon>
        <taxon>Komagataella</taxon>
    </lineage>
</organism>
<dbReference type="EC" id="3.6.1.29" evidence="2 12"/>
<dbReference type="EMBL" id="FN392320">
    <property type="protein sequence ID" value="CAY68753.1"/>
    <property type="molecule type" value="Genomic_DNA"/>
</dbReference>
<feature type="coiled-coil region" evidence="13">
    <location>
        <begin position="113"/>
        <end position="163"/>
    </location>
</feature>
<feature type="binding site" evidence="9">
    <location>
        <position position="98"/>
    </location>
    <ligand>
        <name>substrate</name>
    </ligand>
</feature>
<gene>
    <name evidence="15" type="ordered locus">PAS_chr2-1_0146</name>
</gene>
<dbReference type="GO" id="GO:0015964">
    <property type="term" value="P:diadenosine triphosphate catabolic process"/>
    <property type="evidence" value="ECO:0007669"/>
    <property type="project" value="EnsemblFungi"/>
</dbReference>
<dbReference type="Proteomes" id="UP000000314">
    <property type="component" value="Chromosome 2"/>
</dbReference>
<sequence>MSKVLFSNFNVTSQVFYRSKYSYALVNLKPIVNGHVLVVPLRVVSRLKELTKEESIDYMETVQLVHQFIEKYYNADGLNIAIQDGNAAGQSVPHLHTHLIPRYYPDGYGDGIYAKLEDNEQKLENNYRKFKVLSDEDRKPRTLEEMTAEAENLAKELETFKGNLTS</sequence>
<dbReference type="eggNOG" id="KOG3379">
    <property type="taxonomic scope" value="Eukaryota"/>
</dbReference>
<dbReference type="InParanoid" id="C4QZS9"/>
<evidence type="ECO:0000256" key="11">
    <source>
        <dbReference type="PROSITE-ProRule" id="PRU00464"/>
    </source>
</evidence>
<dbReference type="PANTHER" id="PTHR46243:SF1">
    <property type="entry name" value="BIS(5'-ADENOSYL)-TRIPHOSPHATASE"/>
    <property type="match status" value="1"/>
</dbReference>
<dbReference type="FunCoup" id="C4QZS9">
    <property type="interactions" value="169"/>
</dbReference>
<accession>C4QZS9</accession>
<evidence type="ECO:0000256" key="9">
    <source>
        <dbReference type="PIRSR" id="PIRSR639383-2"/>
    </source>
</evidence>
<dbReference type="AlphaFoldDB" id="C4QZS9"/>
<dbReference type="FunFam" id="3.30.428.10:FF:000011">
    <property type="entry name" value="Fragile histidine triad"/>
    <property type="match status" value="1"/>
</dbReference>
<feature type="binding site" evidence="9">
    <location>
        <begin position="89"/>
        <end position="92"/>
    </location>
    <ligand>
        <name>substrate</name>
    </ligand>
</feature>
<evidence type="ECO:0000256" key="13">
    <source>
        <dbReference type="SAM" id="Coils"/>
    </source>
</evidence>
<evidence type="ECO:0000256" key="3">
    <source>
        <dbReference type="ARBA" id="ARBA00014605"/>
    </source>
</evidence>
<evidence type="ECO:0000256" key="1">
    <source>
        <dbReference type="ARBA" id="ARBA00001936"/>
    </source>
</evidence>
<dbReference type="InterPro" id="IPR039383">
    <property type="entry name" value="FHIT"/>
</dbReference>
<evidence type="ECO:0000256" key="4">
    <source>
        <dbReference type="ARBA" id="ARBA00022741"/>
    </source>
</evidence>
<evidence type="ECO:0000256" key="5">
    <source>
        <dbReference type="ARBA" id="ARBA00022801"/>
    </source>
</evidence>
<dbReference type="InterPro" id="IPR011146">
    <property type="entry name" value="HIT-like"/>
</dbReference>
<keyword evidence="4 12" id="KW-0547">Nucleotide-binding</keyword>
<dbReference type="GO" id="GO:0004081">
    <property type="term" value="F:bis(5'-nucleosyl)-tetraphosphatase (asymmetrical) activity"/>
    <property type="evidence" value="ECO:0007669"/>
    <property type="project" value="EnsemblFungi"/>
</dbReference>
<dbReference type="InterPro" id="IPR019808">
    <property type="entry name" value="Histidine_triad_CS"/>
</dbReference>
<dbReference type="Pfam" id="PF01230">
    <property type="entry name" value="HIT"/>
    <property type="match status" value="1"/>
</dbReference>
<reference evidence="15 16" key="1">
    <citation type="journal article" date="2009" name="Nat. Biotechnol.">
        <title>Genome sequence of the recombinant protein production host Pichia pastoris.</title>
        <authorList>
            <person name="De Schutter K."/>
            <person name="Lin Y.C."/>
            <person name="Tiels P."/>
            <person name="Van Hecke A."/>
            <person name="Glinka S."/>
            <person name="Weber-Lehmann J."/>
            <person name="Rouze P."/>
            <person name="Van de Peer Y."/>
            <person name="Callewaert N."/>
        </authorList>
    </citation>
    <scope>NUCLEOTIDE SEQUENCE [LARGE SCALE GENOMIC DNA]</scope>
    <source>
        <strain evidence="16">GS115 / ATCC 20864</strain>
    </source>
</reference>
<dbReference type="CDD" id="cd01275">
    <property type="entry name" value="FHIT"/>
    <property type="match status" value="1"/>
</dbReference>
<keyword evidence="13" id="KW-0175">Coiled coil</keyword>
<keyword evidence="16" id="KW-1185">Reference proteome</keyword>
<name>C4QZS9_KOMPG</name>
<feature type="site" description="Important for induction of apoptosis" evidence="10">
    <location>
        <position position="113"/>
    </location>
</feature>
<comment type="catalytic activity">
    <reaction evidence="7 12">
        <text>P(1),P(3)-bis(5'-adenosyl) triphosphate + H2O = AMP + ADP + 2 H(+)</text>
        <dbReference type="Rhea" id="RHEA:13893"/>
        <dbReference type="ChEBI" id="CHEBI:15377"/>
        <dbReference type="ChEBI" id="CHEBI:15378"/>
        <dbReference type="ChEBI" id="CHEBI:58529"/>
        <dbReference type="ChEBI" id="CHEBI:456215"/>
        <dbReference type="ChEBI" id="CHEBI:456216"/>
        <dbReference type="EC" id="3.6.1.29"/>
    </reaction>
</comment>
<evidence type="ECO:0000313" key="15">
    <source>
        <dbReference type="EMBL" id="CAY68753.1"/>
    </source>
</evidence>
<dbReference type="InterPro" id="IPR051884">
    <property type="entry name" value="Bis(5'-adenosyl)-TPase_reg"/>
</dbReference>
<dbReference type="PANTHER" id="PTHR46243">
    <property type="entry name" value="BIS(5'-ADENOSYL)-TRIPHOSPHATASE"/>
    <property type="match status" value="1"/>
</dbReference>
<dbReference type="GO" id="GO:0047710">
    <property type="term" value="F:bis(5'-adenosyl)-triphosphatase activity"/>
    <property type="evidence" value="ECO:0007669"/>
    <property type="project" value="UniProtKB-UniRule"/>
</dbReference>
<dbReference type="HOGENOM" id="CLU_056776_7_2_1"/>
<evidence type="ECO:0000259" key="14">
    <source>
        <dbReference type="PROSITE" id="PS51084"/>
    </source>
</evidence>
<dbReference type="InterPro" id="IPR036265">
    <property type="entry name" value="HIT-like_sf"/>
</dbReference>
<evidence type="ECO:0000256" key="8">
    <source>
        <dbReference type="PIRSR" id="PIRSR639383-1"/>
    </source>
</evidence>
<evidence type="ECO:0000256" key="7">
    <source>
        <dbReference type="ARBA" id="ARBA00047780"/>
    </source>
</evidence>
<feature type="domain" description="HIT" evidence="14">
    <location>
        <begin position="2"/>
        <end position="113"/>
    </location>
</feature>
<dbReference type="OrthoDB" id="680339at2759"/>
<dbReference type="STRING" id="644223.C4QZS9"/>
<feature type="active site" description="Tele-AMP-histidine intermediate" evidence="8">
    <location>
        <position position="96"/>
    </location>
</feature>
<dbReference type="SUPFAM" id="SSF54197">
    <property type="entry name" value="HIT-like"/>
    <property type="match status" value="1"/>
</dbReference>
<feature type="binding site" evidence="9">
    <location>
        <position position="83"/>
    </location>
    <ligand>
        <name>substrate</name>
    </ligand>
</feature>
<keyword evidence="5 12" id="KW-0378">Hydrolase</keyword>
<dbReference type="PROSITE" id="PS51084">
    <property type="entry name" value="HIT_2"/>
    <property type="match status" value="1"/>
</dbReference>
<proteinExistence type="predicted"/>
<dbReference type="KEGG" id="ppa:PAS_chr2-1_0146"/>
<dbReference type="SMR" id="C4QZS9"/>
<dbReference type="Gene3D" id="3.30.428.10">
    <property type="entry name" value="HIT-like"/>
    <property type="match status" value="1"/>
</dbReference>
<dbReference type="OMA" id="DAIYGMM"/>
<evidence type="ECO:0000256" key="6">
    <source>
        <dbReference type="ARBA" id="ARBA00025241"/>
    </source>
</evidence>
<dbReference type="PROSITE" id="PS00892">
    <property type="entry name" value="HIT_1"/>
    <property type="match status" value="1"/>
</dbReference>
<protein>
    <recommendedName>
        <fullName evidence="3 12">Bis(5'-adenosyl)-triphosphatase</fullName>
        <ecNumber evidence="2 12">3.6.1.29</ecNumber>
    </recommendedName>
</protein>
<evidence type="ECO:0000256" key="2">
    <source>
        <dbReference type="ARBA" id="ARBA00012377"/>
    </source>
</evidence>
<feature type="short sequence motif" description="Histidine triad motif" evidence="11">
    <location>
        <begin position="94"/>
        <end position="98"/>
    </location>
</feature>
<evidence type="ECO:0000256" key="12">
    <source>
        <dbReference type="RuleBase" id="RU366076"/>
    </source>
</evidence>
<dbReference type="RefSeq" id="XP_002491033.1">
    <property type="nucleotide sequence ID" value="XM_002490988.1"/>
</dbReference>
<evidence type="ECO:0000313" key="16">
    <source>
        <dbReference type="Proteomes" id="UP000000314"/>
    </source>
</evidence>
<evidence type="ECO:0000256" key="10">
    <source>
        <dbReference type="PIRSR" id="PIRSR639383-3"/>
    </source>
</evidence>
<comment type="function">
    <text evidence="6">Cleaves A-5'-PPP-5'A to yield AMP and ADP. Can cleave all dinucleoside polyphosphates, provided the phosphate chain contains at least 3 phosphates and that 1 of the 2 bases composing the nucleotide is a purine. Is most effective on dinucleoside triphosphates. Negatively regulates intracellular dinucleoside polyphosphate levels, which elevate following heat shock.</text>
</comment>
<feature type="binding site" evidence="9">
    <location>
        <position position="27"/>
    </location>
    <ligand>
        <name>substrate</name>
    </ligand>
</feature>